<evidence type="ECO:0000313" key="6">
    <source>
        <dbReference type="Ensembl" id="ENSHHUP00000008507.1"/>
    </source>
</evidence>
<evidence type="ECO:0000313" key="7">
    <source>
        <dbReference type="Proteomes" id="UP000314982"/>
    </source>
</evidence>
<dbReference type="GO" id="GO:0098887">
    <property type="term" value="P:neurotransmitter receptor transport, endosome to postsynaptic membrane"/>
    <property type="evidence" value="ECO:0007669"/>
    <property type="project" value="TreeGrafter"/>
</dbReference>
<dbReference type="PANTHER" id="PTHR46227">
    <property type="entry name" value="GLUTAMATE RECEPTOR-INTERACTING PROTEIN GRIP"/>
    <property type="match status" value="1"/>
</dbReference>
<keyword evidence="7" id="KW-1185">Reference proteome</keyword>
<keyword evidence="3" id="KW-0677">Repeat</keyword>
<evidence type="ECO:0000256" key="4">
    <source>
        <dbReference type="SAM" id="MobiDB-lite"/>
    </source>
</evidence>
<evidence type="ECO:0000256" key="5">
    <source>
        <dbReference type="SAM" id="SignalP"/>
    </source>
</evidence>
<comment type="subcellular location">
    <subcellularLocation>
        <location evidence="1">Cytoplasm</location>
    </subcellularLocation>
</comment>
<dbReference type="STRING" id="62062.ENSHHUP00000008507"/>
<keyword evidence="5" id="KW-0732">Signal</keyword>
<accession>A0A4W5JXV7</accession>
<dbReference type="PANTHER" id="PTHR46227:SF4">
    <property type="entry name" value="GLUTAMATE RECEPTOR-INTERACTING PROTEIN 2"/>
    <property type="match status" value="1"/>
</dbReference>
<dbReference type="AlphaFoldDB" id="A0A4W5JXV7"/>
<reference evidence="6" key="2">
    <citation type="submission" date="2025-08" db="UniProtKB">
        <authorList>
            <consortium name="Ensembl"/>
        </authorList>
    </citation>
    <scope>IDENTIFICATION</scope>
</reference>
<name>A0A4W5JXV7_9TELE</name>
<evidence type="ECO:0000256" key="2">
    <source>
        <dbReference type="ARBA" id="ARBA00022490"/>
    </source>
</evidence>
<feature type="chain" id="PRO_5021349635" evidence="5">
    <location>
        <begin position="27"/>
        <end position="121"/>
    </location>
</feature>
<dbReference type="Ensembl" id="ENSHHUT00000008764.1">
    <property type="protein sequence ID" value="ENSHHUP00000008507.1"/>
    <property type="gene ID" value="ENSHHUG00000005213.1"/>
</dbReference>
<evidence type="ECO:0000256" key="3">
    <source>
        <dbReference type="ARBA" id="ARBA00022737"/>
    </source>
</evidence>
<dbReference type="InterPro" id="IPR043545">
    <property type="entry name" value="GRIP1/2"/>
</dbReference>
<dbReference type="GeneTree" id="ENSGT01050000247529"/>
<dbReference type="Proteomes" id="UP000314982">
    <property type="component" value="Unassembled WGS sequence"/>
</dbReference>
<organism evidence="6 7">
    <name type="scientific">Hucho hucho</name>
    <name type="common">huchen</name>
    <dbReference type="NCBI Taxonomy" id="62062"/>
    <lineage>
        <taxon>Eukaryota</taxon>
        <taxon>Metazoa</taxon>
        <taxon>Chordata</taxon>
        <taxon>Craniata</taxon>
        <taxon>Vertebrata</taxon>
        <taxon>Euteleostomi</taxon>
        <taxon>Actinopterygii</taxon>
        <taxon>Neopterygii</taxon>
        <taxon>Teleostei</taxon>
        <taxon>Protacanthopterygii</taxon>
        <taxon>Salmoniformes</taxon>
        <taxon>Salmonidae</taxon>
        <taxon>Salmoninae</taxon>
        <taxon>Hucho</taxon>
    </lineage>
</organism>
<dbReference type="GO" id="GO:0005737">
    <property type="term" value="C:cytoplasm"/>
    <property type="evidence" value="ECO:0007669"/>
    <property type="project" value="UniProtKB-SubCell"/>
</dbReference>
<keyword evidence="2" id="KW-0963">Cytoplasm</keyword>
<feature type="region of interest" description="Disordered" evidence="4">
    <location>
        <begin position="40"/>
        <end position="87"/>
    </location>
</feature>
<proteinExistence type="predicted"/>
<reference evidence="7" key="1">
    <citation type="submission" date="2018-06" db="EMBL/GenBank/DDBJ databases">
        <title>Genome assembly of Danube salmon.</title>
        <authorList>
            <person name="Macqueen D.J."/>
            <person name="Gundappa M.K."/>
        </authorList>
    </citation>
    <scope>NUCLEOTIDE SEQUENCE [LARGE SCALE GENOMIC DNA]</scope>
</reference>
<sequence length="121" mass="13495">MLSLSLSMLCLANSLWPISLPPSSAGTYIHQAAGIALHPHEWRSAKQRNSPPPPARRSKNYPFSDGGFSEDDWDKPSGYTSQPHSDGIMLDHEDSFWCQALEDLETCGQSELLREIEVLLQ</sequence>
<evidence type="ECO:0000256" key="1">
    <source>
        <dbReference type="ARBA" id="ARBA00004496"/>
    </source>
</evidence>
<reference evidence="6" key="3">
    <citation type="submission" date="2025-09" db="UniProtKB">
        <authorList>
            <consortium name="Ensembl"/>
        </authorList>
    </citation>
    <scope>IDENTIFICATION</scope>
</reference>
<feature type="signal peptide" evidence="5">
    <location>
        <begin position="1"/>
        <end position="26"/>
    </location>
</feature>
<protein>
    <submittedName>
        <fullName evidence="6">Uncharacterized protein</fullName>
    </submittedName>
</protein>